<dbReference type="Proteomes" id="UP000255367">
    <property type="component" value="Unassembled WGS sequence"/>
</dbReference>
<keyword evidence="6" id="KW-0503">Monooxygenase</keyword>
<evidence type="ECO:0000256" key="2">
    <source>
        <dbReference type="ARBA" id="ARBA00013457"/>
    </source>
</evidence>
<evidence type="ECO:0000256" key="5">
    <source>
        <dbReference type="ARBA" id="ARBA00023002"/>
    </source>
</evidence>
<dbReference type="GO" id="GO:0018580">
    <property type="term" value="F:nitronate monooxygenase activity"/>
    <property type="evidence" value="ECO:0007669"/>
    <property type="project" value="InterPro"/>
</dbReference>
<keyword evidence="7" id="KW-1185">Reference proteome</keyword>
<gene>
    <name evidence="6" type="ORF">NCTC12020_00110</name>
</gene>
<dbReference type="OrthoDB" id="9778912at2"/>
<comment type="function">
    <text evidence="1">Nitronate monooxygenase that uses molecular oxygen to catalyze the oxidative denitrification of alkyl nitronates. Acts on propionate 3-nitronate (P3N), the presumed physiological substrate. Probably functions in the detoxification of P3N, a metabolic poison produced by plants and fungi as a defense mechanism.</text>
</comment>
<dbReference type="Pfam" id="PF03060">
    <property type="entry name" value="NMO"/>
    <property type="match status" value="1"/>
</dbReference>
<dbReference type="InterPro" id="IPR013785">
    <property type="entry name" value="Aldolase_TIM"/>
</dbReference>
<dbReference type="SUPFAM" id="SSF51412">
    <property type="entry name" value="Inosine monophosphate dehydrogenase (IMPDH)"/>
    <property type="match status" value="1"/>
</dbReference>
<keyword evidence="4" id="KW-0288">FMN</keyword>
<keyword evidence="5 6" id="KW-0560">Oxidoreductase</keyword>
<evidence type="ECO:0000256" key="4">
    <source>
        <dbReference type="ARBA" id="ARBA00022643"/>
    </source>
</evidence>
<keyword evidence="3" id="KW-0285">Flavoprotein</keyword>
<evidence type="ECO:0000313" key="6">
    <source>
        <dbReference type="EMBL" id="SUP39678.1"/>
    </source>
</evidence>
<evidence type="ECO:0000256" key="3">
    <source>
        <dbReference type="ARBA" id="ARBA00022630"/>
    </source>
</evidence>
<dbReference type="PANTHER" id="PTHR32332">
    <property type="entry name" value="2-NITROPROPANE DIOXYGENASE"/>
    <property type="match status" value="1"/>
</dbReference>
<dbReference type="AlphaFoldDB" id="A0A380NGE1"/>
<accession>A0A380NGE1</accession>
<reference evidence="6 7" key="1">
    <citation type="submission" date="2018-06" db="EMBL/GenBank/DDBJ databases">
        <authorList>
            <consortium name="Pathogen Informatics"/>
            <person name="Doyle S."/>
        </authorList>
    </citation>
    <scope>NUCLEOTIDE SEQUENCE [LARGE SCALE GENOMIC DNA]</scope>
    <source>
        <strain evidence="6 7">NCTC12020</strain>
    </source>
</reference>
<dbReference type="PANTHER" id="PTHR32332:SF20">
    <property type="entry name" value="2-NITROPROPANE DIOXYGENASE-LIKE PROTEIN"/>
    <property type="match status" value="1"/>
</dbReference>
<protein>
    <recommendedName>
        <fullName evidence="2">Probable nitronate monooxygenase</fullName>
    </recommendedName>
</protein>
<organism evidence="6 7">
    <name type="scientific">Veillonella criceti</name>
    <dbReference type="NCBI Taxonomy" id="103891"/>
    <lineage>
        <taxon>Bacteria</taxon>
        <taxon>Bacillati</taxon>
        <taxon>Bacillota</taxon>
        <taxon>Negativicutes</taxon>
        <taxon>Veillonellales</taxon>
        <taxon>Veillonellaceae</taxon>
        <taxon>Veillonella</taxon>
    </lineage>
</organism>
<sequence>MKTKLTELLGIEYPIIQGAMAWTSEHKLAAAVANAGATGVIATGGRDAEWVRQEIRAAKALTTKPFGVNLMLMANNIDELVEVIKEEKPAFVTLGAGNPVPFIEPMHAAGIKVVPVVPSVKLAKRVAAAGADALIVEGQEAGGHIGTQTTMALMENVLPEIDIPVIIAGGIADGRALAAALTMGAEGVQMGSRFILAEECQMHENCKEAIIKATDTDSAVTGLTSGHGGVRSLKNEFTQKYLEAEFSCTDKATLTAMSVGTNRKAAVDGDIVNGAVQCGQSLNRLTKVEPAKAIVESVIAEAKDAIKAAQRFL</sequence>
<dbReference type="CDD" id="cd04730">
    <property type="entry name" value="NPD_like"/>
    <property type="match status" value="1"/>
</dbReference>
<dbReference type="InterPro" id="IPR004136">
    <property type="entry name" value="NMO"/>
</dbReference>
<dbReference type="Gene3D" id="3.20.20.70">
    <property type="entry name" value="Aldolase class I"/>
    <property type="match status" value="1"/>
</dbReference>
<evidence type="ECO:0000256" key="1">
    <source>
        <dbReference type="ARBA" id="ARBA00003535"/>
    </source>
</evidence>
<evidence type="ECO:0000313" key="7">
    <source>
        <dbReference type="Proteomes" id="UP000255367"/>
    </source>
</evidence>
<dbReference type="RefSeq" id="WP_115309393.1">
    <property type="nucleotide sequence ID" value="NZ_UHIO01000001.1"/>
</dbReference>
<proteinExistence type="predicted"/>
<name>A0A380NGE1_9FIRM</name>
<dbReference type="EMBL" id="UHIO01000001">
    <property type="protein sequence ID" value="SUP39678.1"/>
    <property type="molecule type" value="Genomic_DNA"/>
</dbReference>